<organism evidence="2 3">
    <name type="scientific">Acinetobacter towneri</name>
    <dbReference type="NCBI Taxonomy" id="202956"/>
    <lineage>
        <taxon>Bacteria</taxon>
        <taxon>Pseudomonadati</taxon>
        <taxon>Pseudomonadota</taxon>
        <taxon>Gammaproteobacteria</taxon>
        <taxon>Moraxellales</taxon>
        <taxon>Moraxellaceae</taxon>
        <taxon>Acinetobacter</taxon>
    </lineage>
</organism>
<name>A0AAP9GU20_9GAMM</name>
<evidence type="ECO:0000313" key="2">
    <source>
        <dbReference type="EMBL" id="QGM27084.1"/>
    </source>
</evidence>
<proteinExistence type="predicted"/>
<feature type="chain" id="PRO_5042929953" evidence="1">
    <location>
        <begin position="38"/>
        <end position="214"/>
    </location>
</feature>
<dbReference type="Proteomes" id="UP000405075">
    <property type="component" value="Chromosome"/>
</dbReference>
<dbReference type="EMBL" id="CP046045">
    <property type="protein sequence ID" value="QGM27084.1"/>
    <property type="molecule type" value="Genomic_DNA"/>
</dbReference>
<evidence type="ECO:0000256" key="1">
    <source>
        <dbReference type="SAM" id="SignalP"/>
    </source>
</evidence>
<feature type="signal peptide" evidence="1">
    <location>
        <begin position="1"/>
        <end position="37"/>
    </location>
</feature>
<gene>
    <name evidence="2" type="ORF">GJD93_04995</name>
</gene>
<reference evidence="3" key="1">
    <citation type="submission" date="2019-11" db="EMBL/GenBank/DDBJ databases">
        <title>Escherichia coli 1916D6.</title>
        <authorList>
            <person name="Yao H."/>
            <person name="Du X."/>
            <person name="Yu R."/>
            <person name="Li A."/>
        </authorList>
    </citation>
    <scope>NUCLEOTIDE SEQUENCE [LARGE SCALE GENOMIC DNA]</scope>
    <source>
        <strain evidence="3">19110F47</strain>
    </source>
</reference>
<sequence length="214" mass="24972">MSTFFAKSLAVKLKQNKQSLKLGMLALLLLSSAPLMADSQNKAVWYRYYDQHGVANISSNVTPNHIRHGYEALDRNMQVIQRARPYNTEMDIKKAPQRAAQAYQMESDQRLKKAYTNSQTAITKRNNALAHIKKQIIFQQEQLKQLQNDRITFKRQEMEYLRKVKPVPAQLKTNLDNNLKNIELKKDMIQSLQTSYRNTQAEYDRIITRLKALE</sequence>
<accession>A0AAP9GU20</accession>
<keyword evidence="1" id="KW-0732">Signal</keyword>
<protein>
    <submittedName>
        <fullName evidence="2">Uncharacterized protein</fullName>
    </submittedName>
</protein>
<dbReference type="RefSeq" id="WP_154320463.1">
    <property type="nucleotide sequence ID" value="NZ_CP046045.1"/>
</dbReference>
<evidence type="ECO:0000313" key="3">
    <source>
        <dbReference type="Proteomes" id="UP000405075"/>
    </source>
</evidence>
<dbReference type="AlphaFoldDB" id="A0AAP9GU20"/>